<evidence type="ECO:0000259" key="3">
    <source>
        <dbReference type="PROSITE" id="PS50983"/>
    </source>
</evidence>
<accession>A0A1F4RYS5</accession>
<proteinExistence type="inferred from homology"/>
<reference evidence="4 5" key="1">
    <citation type="journal article" date="2016" name="Nat. Commun.">
        <title>Thousands of microbial genomes shed light on interconnected biogeochemical processes in an aquifer system.</title>
        <authorList>
            <person name="Anantharaman K."/>
            <person name="Brown C.T."/>
            <person name="Hug L.A."/>
            <person name="Sharon I."/>
            <person name="Castelle C.J."/>
            <person name="Probst A.J."/>
            <person name="Thomas B.C."/>
            <person name="Singh A."/>
            <person name="Wilkins M.J."/>
            <person name="Karaoz U."/>
            <person name="Brodie E.L."/>
            <person name="Williams K.H."/>
            <person name="Hubbard S.S."/>
            <person name="Banfield J.F."/>
        </authorList>
    </citation>
    <scope>NUCLEOTIDE SEQUENCE [LARGE SCALE GENOMIC DNA]</scope>
</reference>
<dbReference type="PROSITE" id="PS50983">
    <property type="entry name" value="FE_B12_PBP"/>
    <property type="match status" value="1"/>
</dbReference>
<dbReference type="CDD" id="cd01144">
    <property type="entry name" value="BtuF"/>
    <property type="match status" value="1"/>
</dbReference>
<dbReference type="GO" id="GO:0071281">
    <property type="term" value="P:cellular response to iron ion"/>
    <property type="evidence" value="ECO:0007669"/>
    <property type="project" value="TreeGrafter"/>
</dbReference>
<comment type="caution">
    <text evidence="4">The sequence shown here is derived from an EMBL/GenBank/DDBJ whole genome shotgun (WGS) entry which is preliminary data.</text>
</comment>
<evidence type="ECO:0000313" key="4">
    <source>
        <dbReference type="EMBL" id="OGC13332.1"/>
    </source>
</evidence>
<evidence type="ECO:0000256" key="2">
    <source>
        <dbReference type="ARBA" id="ARBA00022729"/>
    </source>
</evidence>
<dbReference type="InterPro" id="IPR050902">
    <property type="entry name" value="ABC_Transporter_SBP"/>
</dbReference>
<dbReference type="NCBIfam" id="NF038402">
    <property type="entry name" value="TroA_like"/>
    <property type="match status" value="1"/>
</dbReference>
<dbReference type="AlphaFoldDB" id="A0A1F4RYS5"/>
<dbReference type="Pfam" id="PF01497">
    <property type="entry name" value="Peripla_BP_2"/>
    <property type="match status" value="1"/>
</dbReference>
<dbReference type="SUPFAM" id="SSF53807">
    <property type="entry name" value="Helical backbone' metal receptor"/>
    <property type="match status" value="1"/>
</dbReference>
<dbReference type="Gene3D" id="3.40.50.1980">
    <property type="entry name" value="Nitrogenase molybdenum iron protein domain"/>
    <property type="match status" value="2"/>
</dbReference>
<sequence length="277" mass="30893">MLKPFNFIYRNIVVLIGVIFLCSTASAFPSRIISTMPSITEILFALGLQSRVVGVTTNCDYPKEAKTKEKIGRVAINLEKVFYLKPDLIIMLEEAQGRNAEFLRSKGLPVATISSKSIEDVLISIKVIGALTGVTKEADILVAKLDKRLTEAKNKNKKDVRQSVFVMVGFKPLVSVGESSFINDILLKAGGENVVVSDVAYPQLNFEELYRLDPDFLIVPSKLFDKKNIKKEEKLRKLSAVQNDRILFVNDDILFRAGPRVVDAVEIIAKFLANEDQ</sequence>
<protein>
    <recommendedName>
        <fullName evidence="3">Fe/B12 periplasmic-binding domain-containing protein</fullName>
    </recommendedName>
</protein>
<organism evidence="4 5">
    <name type="scientific">candidate division WOR-1 bacterium RIFOXYB2_FULL_36_35</name>
    <dbReference type="NCBI Taxonomy" id="1802578"/>
    <lineage>
        <taxon>Bacteria</taxon>
        <taxon>Bacillati</taxon>
        <taxon>Saganbacteria</taxon>
    </lineage>
</organism>
<feature type="domain" description="Fe/B12 periplasmic-binding" evidence="3">
    <location>
        <begin position="31"/>
        <end position="276"/>
    </location>
</feature>
<evidence type="ECO:0000313" key="5">
    <source>
        <dbReference type="Proteomes" id="UP000177905"/>
    </source>
</evidence>
<name>A0A1F4RYS5_UNCSA</name>
<gene>
    <name evidence="4" type="ORF">A2290_04695</name>
</gene>
<dbReference type="InterPro" id="IPR054828">
    <property type="entry name" value="Vit_B12_bind_prot"/>
</dbReference>
<dbReference type="InterPro" id="IPR002491">
    <property type="entry name" value="ABC_transptr_periplasmic_BD"/>
</dbReference>
<keyword evidence="2" id="KW-0732">Signal</keyword>
<evidence type="ECO:0000256" key="1">
    <source>
        <dbReference type="ARBA" id="ARBA00008814"/>
    </source>
</evidence>
<dbReference type="PANTHER" id="PTHR30535:SF34">
    <property type="entry name" value="MOLYBDATE-BINDING PROTEIN MOLA"/>
    <property type="match status" value="1"/>
</dbReference>
<comment type="similarity">
    <text evidence="1">Belongs to the bacterial solute-binding protein 8 family.</text>
</comment>
<dbReference type="Proteomes" id="UP000177905">
    <property type="component" value="Unassembled WGS sequence"/>
</dbReference>
<dbReference type="EMBL" id="MEUA01000058">
    <property type="protein sequence ID" value="OGC13332.1"/>
    <property type="molecule type" value="Genomic_DNA"/>
</dbReference>
<dbReference type="PANTHER" id="PTHR30535">
    <property type="entry name" value="VITAMIN B12-BINDING PROTEIN"/>
    <property type="match status" value="1"/>
</dbReference>